<dbReference type="Proteomes" id="UP001165064">
    <property type="component" value="Unassembled WGS sequence"/>
</dbReference>
<proteinExistence type="predicted"/>
<reference evidence="1" key="1">
    <citation type="submission" date="2023-04" db="EMBL/GenBank/DDBJ databases">
        <title>Ambrosiozyma monospora NBRC 10751.</title>
        <authorList>
            <person name="Ichikawa N."/>
            <person name="Sato H."/>
            <person name="Tonouchi N."/>
        </authorList>
    </citation>
    <scope>NUCLEOTIDE SEQUENCE</scope>
    <source>
        <strain evidence="1">NBRC 10751</strain>
    </source>
</reference>
<gene>
    <name evidence="1" type="ORF">Amon02_000607600</name>
</gene>
<evidence type="ECO:0000313" key="1">
    <source>
        <dbReference type="EMBL" id="GME83292.1"/>
    </source>
</evidence>
<keyword evidence="2" id="KW-1185">Reference proteome</keyword>
<organism evidence="1 2">
    <name type="scientific">Ambrosiozyma monospora</name>
    <name type="common">Yeast</name>
    <name type="synonym">Endomycopsis monosporus</name>
    <dbReference type="NCBI Taxonomy" id="43982"/>
    <lineage>
        <taxon>Eukaryota</taxon>
        <taxon>Fungi</taxon>
        <taxon>Dikarya</taxon>
        <taxon>Ascomycota</taxon>
        <taxon>Saccharomycotina</taxon>
        <taxon>Pichiomycetes</taxon>
        <taxon>Pichiales</taxon>
        <taxon>Pichiaceae</taxon>
        <taxon>Ambrosiozyma</taxon>
    </lineage>
</organism>
<accession>A0ACB5T7R6</accession>
<dbReference type="EMBL" id="BSXS01004644">
    <property type="protein sequence ID" value="GME83292.1"/>
    <property type="molecule type" value="Genomic_DNA"/>
</dbReference>
<name>A0ACB5T7R6_AMBMO</name>
<protein>
    <submittedName>
        <fullName evidence="1">Unnamed protein product</fullName>
    </submittedName>
</protein>
<comment type="caution">
    <text evidence="1">The sequence shown here is derived from an EMBL/GenBank/DDBJ whole genome shotgun (WGS) entry which is preliminary data.</text>
</comment>
<sequence length="338" mass="38607">MDNSIDLTANTIDTTANTTLDTSATESVVSGDVNNSNSRKRGNYFRLPGDDDTAQKHKVFLIELCLRLQVFNEKNSASRPSRCRSIIVKAYNKKWNRPGNPQMTPQWLRHNIGGWLKQARELDSQSDAAHKSGDPSKYTESIFKQSLRVLLEFYEKHQQYEQSRSLFTSSDIRGYFGSSNASNDQQRAEAYTERARQDGVAVVNSSGVTEYPEPEDEFSALEQELGLELGVFSEFMRSSDNDFLDFVRKLPDGEQTVTRMIQQSQTNVISLTCELSRIQKIQKLFDLEDDENQLNNIYEFLDEKLQRLTLFTLDLKKTITDSQNFMSGSKHSDEGHSF</sequence>
<evidence type="ECO:0000313" key="2">
    <source>
        <dbReference type="Proteomes" id="UP001165064"/>
    </source>
</evidence>